<proteinExistence type="predicted"/>
<evidence type="ECO:0000256" key="1">
    <source>
        <dbReference type="SAM" id="MobiDB-lite"/>
    </source>
</evidence>
<comment type="caution">
    <text evidence="2">The sequence shown here is derived from an EMBL/GenBank/DDBJ whole genome shotgun (WGS) entry which is preliminary data.</text>
</comment>
<accession>A0A2H0BKJ4</accession>
<name>A0A2H0BKJ4_9BACT</name>
<dbReference type="AlphaFoldDB" id="A0A2H0BKJ4"/>
<evidence type="ECO:0000313" key="2">
    <source>
        <dbReference type="EMBL" id="PIP58197.1"/>
    </source>
</evidence>
<organism evidence="2 3">
    <name type="scientific">Candidatus Vogelbacteria bacterium CG22_combo_CG10-13_8_21_14_all_37_9</name>
    <dbReference type="NCBI Taxonomy" id="1975046"/>
    <lineage>
        <taxon>Bacteria</taxon>
        <taxon>Candidatus Vogeliibacteriota</taxon>
    </lineage>
</organism>
<dbReference type="Proteomes" id="UP000229334">
    <property type="component" value="Unassembled WGS sequence"/>
</dbReference>
<sequence length="68" mass="7797">MGKPNLGYTRLSAINRPMQTPGSETSQYREENKLISISLVAASEKEEAQTRMHLTRRESHKLKIKNLK</sequence>
<gene>
    <name evidence="2" type="ORF">COX02_01525</name>
</gene>
<feature type="compositionally biased region" description="Basic residues" evidence="1">
    <location>
        <begin position="58"/>
        <end position="68"/>
    </location>
</feature>
<protein>
    <submittedName>
        <fullName evidence="2">Uncharacterized protein</fullName>
    </submittedName>
</protein>
<dbReference type="EMBL" id="PCSX01000025">
    <property type="protein sequence ID" value="PIP58197.1"/>
    <property type="molecule type" value="Genomic_DNA"/>
</dbReference>
<reference evidence="2 3" key="1">
    <citation type="submission" date="2017-09" db="EMBL/GenBank/DDBJ databases">
        <title>Depth-based differentiation of microbial function through sediment-hosted aquifers and enrichment of novel symbionts in the deep terrestrial subsurface.</title>
        <authorList>
            <person name="Probst A.J."/>
            <person name="Ladd B."/>
            <person name="Jarett J.K."/>
            <person name="Geller-Mcgrath D.E."/>
            <person name="Sieber C.M."/>
            <person name="Emerson J.B."/>
            <person name="Anantharaman K."/>
            <person name="Thomas B.C."/>
            <person name="Malmstrom R."/>
            <person name="Stieglmeier M."/>
            <person name="Klingl A."/>
            <person name="Woyke T."/>
            <person name="Ryan C.M."/>
            <person name="Banfield J.F."/>
        </authorList>
    </citation>
    <scope>NUCLEOTIDE SEQUENCE [LARGE SCALE GENOMIC DNA]</scope>
    <source>
        <strain evidence="2">CG22_combo_CG10-13_8_21_14_all_37_9</strain>
    </source>
</reference>
<feature type="region of interest" description="Disordered" evidence="1">
    <location>
        <begin position="48"/>
        <end position="68"/>
    </location>
</feature>
<evidence type="ECO:0000313" key="3">
    <source>
        <dbReference type="Proteomes" id="UP000229334"/>
    </source>
</evidence>